<keyword evidence="1" id="KW-1133">Transmembrane helix</keyword>
<feature type="transmembrane region" description="Helical" evidence="1">
    <location>
        <begin position="84"/>
        <end position="109"/>
    </location>
</feature>
<dbReference type="AlphaFoldDB" id="A0A6I6IPL9"/>
<dbReference type="EMBL" id="CP034348">
    <property type="protein sequence ID" value="QGX98232.1"/>
    <property type="molecule type" value="Genomic_DNA"/>
</dbReference>
<proteinExistence type="predicted"/>
<keyword evidence="3" id="KW-1185">Reference proteome</keyword>
<evidence type="ECO:0000256" key="1">
    <source>
        <dbReference type="SAM" id="Phobius"/>
    </source>
</evidence>
<feature type="transmembrane region" description="Helical" evidence="1">
    <location>
        <begin position="121"/>
        <end position="141"/>
    </location>
</feature>
<reference evidence="3" key="1">
    <citation type="submission" date="2018-12" db="EMBL/GenBank/DDBJ databases">
        <title>Complete genome sequence of Roseovarius sp. MME-070.</title>
        <authorList>
            <person name="Nam Y.-D."/>
            <person name="Kang J."/>
            <person name="Chung W.-H."/>
            <person name="Park Y.S."/>
        </authorList>
    </citation>
    <scope>NUCLEOTIDE SEQUENCE [LARGE SCALE GENOMIC DNA]</scope>
    <source>
        <strain evidence="3">MME-070</strain>
    </source>
</reference>
<keyword evidence="1" id="KW-0812">Transmembrane</keyword>
<evidence type="ECO:0000313" key="3">
    <source>
        <dbReference type="Proteomes" id="UP000428330"/>
    </source>
</evidence>
<gene>
    <name evidence="2" type="ORF">EI983_08030</name>
</gene>
<dbReference type="OrthoDB" id="4966203at2"/>
<sequence>MFADQTWLARLIWLALVLVTLEALIFGPWSLAFVSTATLLLSLAPVFVARWAEIVVPPSFIAAIVLFVGGTVFLGEVYDFYERFWWWDIMMHGGSAVGFGLIGFILVFMMFQGDRFAAPPFAVAFFAFCFALSIGALWEVFEFGMDQLFGLNMQKSGLVDTMGDLIVDTLGALIGAGSGYFYLKGRAKGGLGAILDEFVQKNPRFFSRLRK</sequence>
<organism evidence="2 3">
    <name type="scientific">Roseovarius faecimaris</name>
    <dbReference type="NCBI Taxonomy" id="2494550"/>
    <lineage>
        <taxon>Bacteria</taxon>
        <taxon>Pseudomonadati</taxon>
        <taxon>Pseudomonadota</taxon>
        <taxon>Alphaproteobacteria</taxon>
        <taxon>Rhodobacterales</taxon>
        <taxon>Roseobacteraceae</taxon>
        <taxon>Roseovarius</taxon>
    </lineage>
</organism>
<name>A0A6I6IPL9_9RHOB</name>
<protein>
    <recommendedName>
        <fullName evidence="4">DUF2238 domain-containing protein</fullName>
    </recommendedName>
</protein>
<feature type="transmembrane region" description="Helical" evidence="1">
    <location>
        <begin position="161"/>
        <end position="183"/>
    </location>
</feature>
<feature type="transmembrane region" description="Helical" evidence="1">
    <location>
        <begin position="32"/>
        <end position="52"/>
    </location>
</feature>
<feature type="transmembrane region" description="Helical" evidence="1">
    <location>
        <begin position="7"/>
        <end position="26"/>
    </location>
</feature>
<dbReference type="Pfam" id="PF09997">
    <property type="entry name" value="DUF2238"/>
    <property type="match status" value="1"/>
</dbReference>
<feature type="transmembrane region" description="Helical" evidence="1">
    <location>
        <begin position="59"/>
        <end position="78"/>
    </location>
</feature>
<dbReference type="KEGG" id="rom:EI983_08030"/>
<evidence type="ECO:0000313" key="2">
    <source>
        <dbReference type="EMBL" id="QGX98232.1"/>
    </source>
</evidence>
<evidence type="ECO:0008006" key="4">
    <source>
        <dbReference type="Google" id="ProtNLM"/>
    </source>
</evidence>
<dbReference type="InterPro" id="IPR014509">
    <property type="entry name" value="YjdF-like"/>
</dbReference>
<keyword evidence="1" id="KW-0472">Membrane</keyword>
<accession>A0A6I6IPL9</accession>
<dbReference type="Proteomes" id="UP000428330">
    <property type="component" value="Chromosome"/>
</dbReference>
<dbReference type="RefSeq" id="WP_157706864.1">
    <property type="nucleotide sequence ID" value="NZ_CP034348.1"/>
</dbReference>